<protein>
    <recommendedName>
        <fullName evidence="17">NADPH oxidase 5</fullName>
    </recommendedName>
</protein>
<keyword evidence="9 12" id="KW-0472">Membrane</keyword>
<feature type="transmembrane region" description="Helical" evidence="12">
    <location>
        <begin position="444"/>
        <end position="461"/>
    </location>
</feature>
<feature type="domain" description="EF-hand" evidence="13">
    <location>
        <begin position="149"/>
        <end position="184"/>
    </location>
</feature>
<feature type="domain" description="FAD-binding FR-type" evidence="14">
    <location>
        <begin position="470"/>
        <end position="637"/>
    </location>
</feature>
<dbReference type="Gene3D" id="2.40.30.10">
    <property type="entry name" value="Translation factors"/>
    <property type="match status" value="1"/>
</dbReference>
<dbReference type="InterPro" id="IPR000778">
    <property type="entry name" value="Cyt_b245_heavy_chain"/>
</dbReference>
<evidence type="ECO:0000256" key="12">
    <source>
        <dbReference type="SAM" id="Phobius"/>
    </source>
</evidence>
<dbReference type="SFLD" id="SFLDG01169">
    <property type="entry name" value="NADPH_oxidase_subgroup_(NOX)"/>
    <property type="match status" value="1"/>
</dbReference>
<keyword evidence="4" id="KW-0274">FAD</keyword>
<dbReference type="InterPro" id="IPR011992">
    <property type="entry name" value="EF-hand-dom_pair"/>
</dbReference>
<comment type="catalytic activity">
    <reaction evidence="10">
        <text>NADPH + 2 O2 = 2 superoxide + NADP(+) + H(+)</text>
        <dbReference type="Rhea" id="RHEA:63180"/>
        <dbReference type="ChEBI" id="CHEBI:15378"/>
        <dbReference type="ChEBI" id="CHEBI:15379"/>
        <dbReference type="ChEBI" id="CHEBI:18421"/>
        <dbReference type="ChEBI" id="CHEBI:57783"/>
        <dbReference type="ChEBI" id="CHEBI:58349"/>
    </reaction>
</comment>
<dbReference type="CDD" id="cd00051">
    <property type="entry name" value="EFh"/>
    <property type="match status" value="2"/>
</dbReference>
<keyword evidence="2" id="KW-0285">Flavoprotein</keyword>
<evidence type="ECO:0000256" key="8">
    <source>
        <dbReference type="ARBA" id="ARBA00023002"/>
    </source>
</evidence>
<dbReference type="FunFam" id="2.40.30.10:FF:000056">
    <property type="entry name" value="NADPH oxidase 5"/>
    <property type="match status" value="1"/>
</dbReference>
<dbReference type="CDD" id="cd06186">
    <property type="entry name" value="NOX_Duox_like_FAD_NADP"/>
    <property type="match status" value="1"/>
</dbReference>
<evidence type="ECO:0000256" key="2">
    <source>
        <dbReference type="ARBA" id="ARBA00022630"/>
    </source>
</evidence>
<dbReference type="AlphaFoldDB" id="A0A1D1UEI5"/>
<dbReference type="InterPro" id="IPR017938">
    <property type="entry name" value="Riboflavin_synthase-like_b-brl"/>
</dbReference>
<dbReference type="PANTHER" id="PTHR11972">
    <property type="entry name" value="NADPH OXIDASE"/>
    <property type="match status" value="1"/>
</dbReference>
<dbReference type="SUPFAM" id="SSF52343">
    <property type="entry name" value="Ferredoxin reductase-like, C-terminal NADP-linked domain"/>
    <property type="match status" value="1"/>
</dbReference>
<dbReference type="SUPFAM" id="SSF63380">
    <property type="entry name" value="Riboflavin synthase domain-like"/>
    <property type="match status" value="1"/>
</dbReference>
<dbReference type="InterPro" id="IPR013121">
    <property type="entry name" value="Fe_red_NAD-bd_6"/>
</dbReference>
<comment type="subcellular location">
    <subcellularLocation>
        <location evidence="1">Membrane</location>
        <topology evidence="1">Multi-pass membrane protein</topology>
    </subcellularLocation>
</comment>
<dbReference type="InterPro" id="IPR017927">
    <property type="entry name" value="FAD-bd_FR_type"/>
</dbReference>
<dbReference type="InterPro" id="IPR013130">
    <property type="entry name" value="Fe3_Rdtase_TM_dom"/>
</dbReference>
<evidence type="ECO:0000256" key="3">
    <source>
        <dbReference type="ARBA" id="ARBA00022692"/>
    </source>
</evidence>
<keyword evidence="16" id="KW-1185">Reference proteome</keyword>
<dbReference type="InterPro" id="IPR050369">
    <property type="entry name" value="RBOH/FRE"/>
</dbReference>
<dbReference type="GO" id="GO:0042554">
    <property type="term" value="P:superoxide anion generation"/>
    <property type="evidence" value="ECO:0007669"/>
    <property type="project" value="TreeGrafter"/>
</dbReference>
<dbReference type="InterPro" id="IPR013112">
    <property type="entry name" value="FAD-bd_8"/>
</dbReference>
<evidence type="ECO:0000313" key="16">
    <source>
        <dbReference type="Proteomes" id="UP000186922"/>
    </source>
</evidence>
<keyword evidence="6" id="KW-0521">NADP</keyword>
<keyword evidence="8" id="KW-0560">Oxidoreductase</keyword>
<evidence type="ECO:0000256" key="9">
    <source>
        <dbReference type="ARBA" id="ARBA00023136"/>
    </source>
</evidence>
<dbReference type="InterPro" id="IPR039261">
    <property type="entry name" value="FNR_nucleotide-bd"/>
</dbReference>
<proteinExistence type="predicted"/>
<organism evidence="15 16">
    <name type="scientific">Ramazzottius varieornatus</name>
    <name type="common">Water bear</name>
    <name type="synonym">Tardigrade</name>
    <dbReference type="NCBI Taxonomy" id="947166"/>
    <lineage>
        <taxon>Eukaryota</taxon>
        <taxon>Metazoa</taxon>
        <taxon>Ecdysozoa</taxon>
        <taxon>Tardigrada</taxon>
        <taxon>Eutardigrada</taxon>
        <taxon>Parachela</taxon>
        <taxon>Hypsibioidea</taxon>
        <taxon>Ramazzottiidae</taxon>
        <taxon>Ramazzottius</taxon>
    </lineage>
</organism>
<dbReference type="Gene3D" id="1.10.238.10">
    <property type="entry name" value="EF-hand"/>
    <property type="match status" value="1"/>
</dbReference>
<dbReference type="EMBL" id="BDGG01000001">
    <property type="protein sequence ID" value="GAU88046.1"/>
    <property type="molecule type" value="Genomic_DNA"/>
</dbReference>
<evidence type="ECO:0000256" key="4">
    <source>
        <dbReference type="ARBA" id="ARBA00022827"/>
    </source>
</evidence>
<dbReference type="Pfam" id="PF13499">
    <property type="entry name" value="EF-hand_7"/>
    <property type="match status" value="1"/>
</dbReference>
<dbReference type="Pfam" id="PF01794">
    <property type="entry name" value="Ferric_reduct"/>
    <property type="match status" value="1"/>
</dbReference>
<accession>A0A1D1UEI5</accession>
<sequence length="827" mass="94331">MSRIVKSLSKRWKATPAEPDVEQAEAVDFLAVPGRQLAKHQHLRKLHQPDAVSLQPSSNGSAHGDGHDHQHQHRPQNTEEDQKWLKWVESRTGGMANDAHIDKATLKKILETEHQYYLDRVFAIFDTKSKGYITVGELLKQLSILTHACVCQKLKFIFDVYDADASGSIDQKEFSAILSSAIDDNALAIGPQQIEYMTKTLFDTVDANGDGVISFDELKLMLEQSPSWVSTLQISASRFFKPPEVKGPQAKRKPKKRQICPPYFLTPTYVKYHPVEFAWSFAYFVSFFLFFLWGTLWAAYVNHEISVPQCVPFFIIAKGFGKNLNYQCMLLIIFMCRRTLTLIRGTRIGPYLPIDMAVFAHKVIGYVVGFCALGHWIFHMIHFRCLADVGVGNFSYTDFLFTTKPDIGWIEGGFVPVLGWPLVFIYAAIFACSLAVVRRSGLFEVFYFSHLLYIPFMIILILHSDKFWKFLVFPGTVFVLEKISMTRCIRQLLGSEFFIKDVVLWQSGVTQLTMNHPPAFTYNPGDYIFINIPNIAWFEWHPFTISSCPENRDAVTVHIRCLGQWTKRLHAYFKNHEQNCGGVKAAGNETAIPLETFTNKFKKSIFYKKRQSVRGQPVRALHVPIYVDGPYGTPSGKIFSAEHAVLICAGIGVTPFASILQSIMYRHRADKAVCPECAHEWSPHLAIGQPSHLKKVNFIWVVPNQSSIEWFVELLDQLDLAQSLENELERMIDIQIYVTAATRMADLYAFALTTALDIFYEKHNKDIITGIRSRAIPGRPNWQSVFETIDRSKRGKVSVFYCGPLVLASDLRTRCAEFDFEFHKESF</sequence>
<dbReference type="OrthoDB" id="167398at2759"/>
<feature type="region of interest" description="Disordered" evidence="11">
    <location>
        <begin position="51"/>
        <end position="81"/>
    </location>
</feature>
<evidence type="ECO:0000256" key="1">
    <source>
        <dbReference type="ARBA" id="ARBA00004141"/>
    </source>
</evidence>
<feature type="transmembrane region" description="Helical" evidence="12">
    <location>
        <begin position="281"/>
        <end position="301"/>
    </location>
</feature>
<evidence type="ECO:0000313" key="15">
    <source>
        <dbReference type="EMBL" id="GAU88046.1"/>
    </source>
</evidence>
<dbReference type="Proteomes" id="UP000186922">
    <property type="component" value="Unassembled WGS sequence"/>
</dbReference>
<dbReference type="InterPro" id="IPR002048">
    <property type="entry name" value="EF_hand_dom"/>
</dbReference>
<evidence type="ECO:0000259" key="13">
    <source>
        <dbReference type="PROSITE" id="PS50222"/>
    </source>
</evidence>
<dbReference type="Gene3D" id="3.40.50.80">
    <property type="entry name" value="Nucleotide-binding domain of ferredoxin-NADP reductase (FNR) module"/>
    <property type="match status" value="1"/>
</dbReference>
<dbReference type="SMART" id="SM00054">
    <property type="entry name" value="EFh"/>
    <property type="match status" value="3"/>
</dbReference>
<reference evidence="15 16" key="1">
    <citation type="journal article" date="2016" name="Nat. Commun.">
        <title>Extremotolerant tardigrade genome and improved radiotolerance of human cultured cells by tardigrade-unique protein.</title>
        <authorList>
            <person name="Hashimoto T."/>
            <person name="Horikawa D.D."/>
            <person name="Saito Y."/>
            <person name="Kuwahara H."/>
            <person name="Kozuka-Hata H."/>
            <person name="Shin-I T."/>
            <person name="Minakuchi Y."/>
            <person name="Ohishi K."/>
            <person name="Motoyama A."/>
            <person name="Aizu T."/>
            <person name="Enomoto A."/>
            <person name="Kondo K."/>
            <person name="Tanaka S."/>
            <person name="Hara Y."/>
            <person name="Koshikawa S."/>
            <person name="Sagara H."/>
            <person name="Miura T."/>
            <person name="Yokobori S."/>
            <person name="Miyagawa K."/>
            <person name="Suzuki Y."/>
            <person name="Kubo T."/>
            <person name="Oyama M."/>
            <person name="Kohara Y."/>
            <person name="Fujiyama A."/>
            <person name="Arakawa K."/>
            <person name="Katayama T."/>
            <person name="Toyoda A."/>
            <person name="Kunieda T."/>
        </authorList>
    </citation>
    <scope>NUCLEOTIDE SEQUENCE [LARGE SCALE GENOMIC DNA]</scope>
    <source>
        <strain evidence="15 16">YOKOZUNA-1</strain>
    </source>
</reference>
<dbReference type="PROSITE" id="PS50222">
    <property type="entry name" value="EF_HAND_2"/>
    <property type="match status" value="3"/>
</dbReference>
<dbReference type="GO" id="GO:0016175">
    <property type="term" value="F:superoxide-generating NAD(P)H oxidase activity"/>
    <property type="evidence" value="ECO:0007669"/>
    <property type="project" value="TreeGrafter"/>
</dbReference>
<feature type="domain" description="EF-hand" evidence="13">
    <location>
        <begin position="199"/>
        <end position="228"/>
    </location>
</feature>
<evidence type="ECO:0000256" key="11">
    <source>
        <dbReference type="SAM" id="MobiDB-lite"/>
    </source>
</evidence>
<evidence type="ECO:0000256" key="5">
    <source>
        <dbReference type="ARBA" id="ARBA00022837"/>
    </source>
</evidence>
<comment type="caution">
    <text evidence="15">The sequence shown here is derived from an EMBL/GenBank/DDBJ whole genome shotgun (WGS) entry which is preliminary data.</text>
</comment>
<dbReference type="PRINTS" id="PR00466">
    <property type="entry name" value="GP91PHOX"/>
</dbReference>
<keyword evidence="7 12" id="KW-1133">Transmembrane helix</keyword>
<evidence type="ECO:0000256" key="6">
    <source>
        <dbReference type="ARBA" id="ARBA00022857"/>
    </source>
</evidence>
<dbReference type="GO" id="GO:0043020">
    <property type="term" value="C:NADPH oxidase complex"/>
    <property type="evidence" value="ECO:0007669"/>
    <property type="project" value="TreeGrafter"/>
</dbReference>
<feature type="transmembrane region" description="Helical" evidence="12">
    <location>
        <begin position="418"/>
        <end position="437"/>
    </location>
</feature>
<evidence type="ECO:0000256" key="10">
    <source>
        <dbReference type="ARBA" id="ARBA00049908"/>
    </source>
</evidence>
<feature type="transmembrane region" description="Helical" evidence="12">
    <location>
        <begin position="357"/>
        <end position="378"/>
    </location>
</feature>
<keyword evidence="3 12" id="KW-0812">Transmembrane</keyword>
<dbReference type="GO" id="GO:0005509">
    <property type="term" value="F:calcium ion binding"/>
    <property type="evidence" value="ECO:0007669"/>
    <property type="project" value="InterPro"/>
</dbReference>
<feature type="domain" description="EF-hand" evidence="13">
    <location>
        <begin position="118"/>
        <end position="148"/>
    </location>
</feature>
<dbReference type="SFLD" id="SFLDS00052">
    <property type="entry name" value="Ferric_Reductase_Domain"/>
    <property type="match status" value="1"/>
</dbReference>
<dbReference type="PANTHER" id="PTHR11972:SF58">
    <property type="entry name" value="NADPH OXIDASE 5"/>
    <property type="match status" value="1"/>
</dbReference>
<dbReference type="GO" id="GO:0006952">
    <property type="term" value="P:defense response"/>
    <property type="evidence" value="ECO:0007669"/>
    <property type="project" value="TreeGrafter"/>
</dbReference>
<dbReference type="SUPFAM" id="SSF47473">
    <property type="entry name" value="EF-hand"/>
    <property type="match status" value="1"/>
</dbReference>
<dbReference type="Pfam" id="PF08030">
    <property type="entry name" value="NAD_binding_6"/>
    <property type="match status" value="1"/>
</dbReference>
<evidence type="ECO:0000259" key="14">
    <source>
        <dbReference type="PROSITE" id="PS51384"/>
    </source>
</evidence>
<dbReference type="InterPro" id="IPR018247">
    <property type="entry name" value="EF_Hand_1_Ca_BS"/>
</dbReference>
<dbReference type="STRING" id="947166.A0A1D1UEI5"/>
<dbReference type="SFLD" id="SFLDG01168">
    <property type="entry name" value="Ferric_reductase_subgroup_(FRE"/>
    <property type="match status" value="1"/>
</dbReference>
<gene>
    <name evidence="15" type="primary">RvY_00816</name>
    <name evidence="15" type="synonym">RvY_00816.1</name>
    <name evidence="15" type="ORF">RvY_00816-1</name>
</gene>
<keyword evidence="5" id="KW-0106">Calcium</keyword>
<evidence type="ECO:0000256" key="7">
    <source>
        <dbReference type="ARBA" id="ARBA00022989"/>
    </source>
</evidence>
<name>A0A1D1UEI5_RAMVA</name>
<dbReference type="PROSITE" id="PS00018">
    <property type="entry name" value="EF_HAND_1"/>
    <property type="match status" value="2"/>
</dbReference>
<dbReference type="PROSITE" id="PS51384">
    <property type="entry name" value="FAD_FR"/>
    <property type="match status" value="1"/>
</dbReference>
<feature type="transmembrane region" description="Helical" evidence="12">
    <location>
        <begin position="313"/>
        <end position="336"/>
    </location>
</feature>
<evidence type="ECO:0008006" key="17">
    <source>
        <dbReference type="Google" id="ProtNLM"/>
    </source>
</evidence>
<dbReference type="Pfam" id="PF08022">
    <property type="entry name" value="FAD_binding_8"/>
    <property type="match status" value="1"/>
</dbReference>